<comment type="caution">
    <text evidence="1">The sequence shown here is derived from an EMBL/GenBank/DDBJ whole genome shotgun (WGS) entry which is preliminary data.</text>
</comment>
<gene>
    <name evidence="1" type="ORF">H5410_063360</name>
</gene>
<keyword evidence="2" id="KW-1185">Reference proteome</keyword>
<evidence type="ECO:0000313" key="1">
    <source>
        <dbReference type="EMBL" id="KAG5573594.1"/>
    </source>
</evidence>
<dbReference type="Proteomes" id="UP000824120">
    <property type="component" value="Chromosome 12"/>
</dbReference>
<accession>A0A9J5WDB0</accession>
<sequence length="65" mass="7501">MNVNERYHKVKMKFHILIPIQLTRSFDALCIGVDPPTRLAFTQSLRTCLEGMPVEKQRVSMGLLK</sequence>
<dbReference type="EMBL" id="JACXVP010000012">
    <property type="protein sequence ID" value="KAG5573594.1"/>
    <property type="molecule type" value="Genomic_DNA"/>
</dbReference>
<dbReference type="AlphaFoldDB" id="A0A9J5WDB0"/>
<reference evidence="1 2" key="1">
    <citation type="submission" date="2020-09" db="EMBL/GenBank/DDBJ databases">
        <title>De no assembly of potato wild relative species, Solanum commersonii.</title>
        <authorList>
            <person name="Cho K."/>
        </authorList>
    </citation>
    <scope>NUCLEOTIDE SEQUENCE [LARGE SCALE GENOMIC DNA]</scope>
    <source>
        <strain evidence="1">LZ3.2</strain>
        <tissue evidence="1">Leaf</tissue>
    </source>
</reference>
<name>A0A9J5WDB0_SOLCO</name>
<organism evidence="1 2">
    <name type="scientific">Solanum commersonii</name>
    <name type="common">Commerson's wild potato</name>
    <name type="synonym">Commerson's nightshade</name>
    <dbReference type="NCBI Taxonomy" id="4109"/>
    <lineage>
        <taxon>Eukaryota</taxon>
        <taxon>Viridiplantae</taxon>
        <taxon>Streptophyta</taxon>
        <taxon>Embryophyta</taxon>
        <taxon>Tracheophyta</taxon>
        <taxon>Spermatophyta</taxon>
        <taxon>Magnoliopsida</taxon>
        <taxon>eudicotyledons</taxon>
        <taxon>Gunneridae</taxon>
        <taxon>Pentapetalae</taxon>
        <taxon>asterids</taxon>
        <taxon>lamiids</taxon>
        <taxon>Solanales</taxon>
        <taxon>Solanaceae</taxon>
        <taxon>Solanoideae</taxon>
        <taxon>Solaneae</taxon>
        <taxon>Solanum</taxon>
    </lineage>
</organism>
<evidence type="ECO:0000313" key="2">
    <source>
        <dbReference type="Proteomes" id="UP000824120"/>
    </source>
</evidence>
<protein>
    <submittedName>
        <fullName evidence="1">Uncharacterized protein</fullName>
    </submittedName>
</protein>
<proteinExistence type="predicted"/>